<evidence type="ECO:0000313" key="2">
    <source>
        <dbReference type="Proteomes" id="UP000190080"/>
    </source>
</evidence>
<comment type="caution">
    <text evidence="1">The sequence shown here is derived from an EMBL/GenBank/DDBJ whole genome shotgun (WGS) entry which is preliminary data.</text>
</comment>
<dbReference type="STRING" id="1450648.CLORY_35730"/>
<evidence type="ECO:0000313" key="1">
    <source>
        <dbReference type="EMBL" id="OPJ58506.1"/>
    </source>
</evidence>
<evidence type="ECO:0008006" key="3">
    <source>
        <dbReference type="Google" id="ProtNLM"/>
    </source>
</evidence>
<accession>A0A1V4IEZ8</accession>
<dbReference type="InterPro" id="IPR036388">
    <property type="entry name" value="WH-like_DNA-bd_sf"/>
</dbReference>
<dbReference type="Gene3D" id="1.10.10.10">
    <property type="entry name" value="Winged helix-like DNA-binding domain superfamily/Winged helix DNA-binding domain"/>
    <property type="match status" value="1"/>
</dbReference>
<dbReference type="Pfam" id="PF14277">
    <property type="entry name" value="DUF4364"/>
    <property type="match status" value="1"/>
</dbReference>
<gene>
    <name evidence="1" type="ORF">CLORY_35730</name>
</gene>
<dbReference type="AlphaFoldDB" id="A0A1V4IEZ8"/>
<dbReference type="Proteomes" id="UP000190080">
    <property type="component" value="Unassembled WGS sequence"/>
</dbReference>
<dbReference type="RefSeq" id="WP_079427007.1">
    <property type="nucleotide sequence ID" value="NZ_MZGV01000055.1"/>
</dbReference>
<organism evidence="1 2">
    <name type="scientific">Clostridium oryzae</name>
    <dbReference type="NCBI Taxonomy" id="1450648"/>
    <lineage>
        <taxon>Bacteria</taxon>
        <taxon>Bacillati</taxon>
        <taxon>Bacillota</taxon>
        <taxon>Clostridia</taxon>
        <taxon>Eubacteriales</taxon>
        <taxon>Clostridiaceae</taxon>
        <taxon>Clostridium</taxon>
    </lineage>
</organism>
<name>A0A1V4IEZ8_9CLOT</name>
<keyword evidence="2" id="KW-1185">Reference proteome</keyword>
<protein>
    <recommendedName>
        <fullName evidence="3">DUF4364 domain-containing protein</fullName>
    </recommendedName>
</protein>
<dbReference type="EMBL" id="MZGV01000055">
    <property type="protein sequence ID" value="OPJ58506.1"/>
    <property type="molecule type" value="Genomic_DNA"/>
</dbReference>
<reference evidence="1 2" key="1">
    <citation type="submission" date="2017-03" db="EMBL/GenBank/DDBJ databases">
        <title>Genome sequence of Clostridium oryzae DSM 28571.</title>
        <authorList>
            <person name="Poehlein A."/>
            <person name="Daniel R."/>
        </authorList>
    </citation>
    <scope>NUCLEOTIDE SEQUENCE [LARGE SCALE GENOMIC DNA]</scope>
    <source>
        <strain evidence="1 2">DSM 28571</strain>
    </source>
</reference>
<dbReference type="OrthoDB" id="9783597at2"/>
<dbReference type="InterPro" id="IPR025374">
    <property type="entry name" value="DUF4364"/>
</dbReference>
<proteinExistence type="predicted"/>
<sequence length="178" mass="20543">MFEDQNILAENKLLLLYTINKINVPISQNQITQIVLENGFLNYFLLQQYLDELIVSKLLEKIHLKDTKNRISITKKGIEVLNLFITRLPEDTVAKIDSYLKINNEKIKKEISLHSDYTVHSNNSFLVNLRAEENSSVLIDINVAVPTKKHAIKLCDKWKSNSSQIYNGIMKLLIENSD</sequence>